<name>A0A7J6YD82_TRYCR</name>
<sequence>MCACSFSLTAALGGQLASFIMLVKLICDDSCGFVKRLGASERCVAWIVEEDLPLSDAAQIVSLNTAIAEGHRDPGNNNNNNNNNTTVEVADLSDYVIVTPSSGEPIDVRRTPNELGLRNGTTLRLARAAEQPHSRMRVPSDMSRSGTQQQQRGRLTPPPQSNTEDDTDEENDEFYASRQIGWFPFLLRPREGEPLVLISDPLRPVRETDAEPNTRPLCETCGALISHGDALRVAVDRHYKPMLMHQDHLEMSMEKLGGGQLRRWQSRFIQMSEKSIDWFAEKPRPGTKSRIHGHRYLVRNGHCHVEAIIRNPDPETHTYCRDKNYYHFAVIFREPRKMYFFRVPSEQQRAQAIGFLETCIKRLLDRAPVRNPVTWKQRVDQFLANAAQLGELHTTNRMAIEALQMKMQSLEDELAEALEVKPKLLAALNTETSYVQTLREELAGYENDVKRAQERVKAEESRLAEEQRLLQDQEAELGDETYKVTVLKQYALQQREEAKERVAELRERAAALQEEERAVFCRWRRLEEQHRAQQETSRQNGLYSFSEDGVGIPSGSPRLSMELAASAARLTLGSESVCSLSPPLCSPQRPLMFSTSRERES</sequence>
<feature type="chain" id="PRO_5029605762" evidence="3">
    <location>
        <begin position="18"/>
        <end position="601"/>
    </location>
</feature>
<feature type="compositionally biased region" description="Acidic residues" evidence="2">
    <location>
        <begin position="163"/>
        <end position="172"/>
    </location>
</feature>
<proteinExistence type="predicted"/>
<evidence type="ECO:0000313" key="4">
    <source>
        <dbReference type="EMBL" id="KAF5224532.1"/>
    </source>
</evidence>
<keyword evidence="3" id="KW-0732">Signal</keyword>
<dbReference type="VEuPathDB" id="TriTrypDB:ECC02_002475"/>
<gene>
    <name evidence="4" type="ORF">ECC02_002475</name>
</gene>
<dbReference type="AlphaFoldDB" id="A0A7J6YD82"/>
<dbReference type="Proteomes" id="UP000583944">
    <property type="component" value="Unassembled WGS sequence"/>
</dbReference>
<feature type="compositionally biased region" description="Low complexity" evidence="2">
    <location>
        <begin position="143"/>
        <end position="155"/>
    </location>
</feature>
<protein>
    <submittedName>
        <fullName evidence="4">Uncharacterized protein</fullName>
    </submittedName>
</protein>
<comment type="caution">
    <text evidence="4">The sequence shown here is derived from an EMBL/GenBank/DDBJ whole genome shotgun (WGS) entry which is preliminary data.</text>
</comment>
<dbReference type="EMBL" id="JABDHM010000012">
    <property type="protein sequence ID" value="KAF5224532.1"/>
    <property type="molecule type" value="Genomic_DNA"/>
</dbReference>
<evidence type="ECO:0000256" key="3">
    <source>
        <dbReference type="SAM" id="SignalP"/>
    </source>
</evidence>
<evidence type="ECO:0000256" key="1">
    <source>
        <dbReference type="SAM" id="Coils"/>
    </source>
</evidence>
<feature type="coiled-coil region" evidence="1">
    <location>
        <begin position="400"/>
        <end position="515"/>
    </location>
</feature>
<dbReference type="VEuPathDB" id="TriTrypDB:BCY84_19437"/>
<evidence type="ECO:0000313" key="5">
    <source>
        <dbReference type="Proteomes" id="UP000583944"/>
    </source>
</evidence>
<accession>A0A7J6YD82</accession>
<keyword evidence="1" id="KW-0175">Coiled coil</keyword>
<feature type="region of interest" description="Disordered" evidence="2">
    <location>
        <begin position="119"/>
        <end position="172"/>
    </location>
</feature>
<feature type="signal peptide" evidence="3">
    <location>
        <begin position="1"/>
        <end position="17"/>
    </location>
</feature>
<reference evidence="4 5" key="1">
    <citation type="journal article" date="2019" name="Genome Biol. Evol.">
        <title>Nanopore Sequencing Significantly Improves Genome Assembly of the Protozoan Parasite Trypanosoma cruzi.</title>
        <authorList>
            <person name="Diaz-Viraque F."/>
            <person name="Pita S."/>
            <person name="Greif G."/>
            <person name="de Souza R.C.M."/>
            <person name="Iraola G."/>
            <person name="Robello C."/>
        </authorList>
    </citation>
    <scope>NUCLEOTIDE SEQUENCE [LARGE SCALE GENOMIC DNA]</scope>
    <source>
        <strain evidence="4 5">Berenice</strain>
    </source>
</reference>
<organism evidence="4 5">
    <name type="scientific">Trypanosoma cruzi</name>
    <dbReference type="NCBI Taxonomy" id="5693"/>
    <lineage>
        <taxon>Eukaryota</taxon>
        <taxon>Discoba</taxon>
        <taxon>Euglenozoa</taxon>
        <taxon>Kinetoplastea</taxon>
        <taxon>Metakinetoplastina</taxon>
        <taxon>Trypanosomatida</taxon>
        <taxon>Trypanosomatidae</taxon>
        <taxon>Trypanosoma</taxon>
        <taxon>Schizotrypanum</taxon>
    </lineage>
</organism>
<evidence type="ECO:0000256" key="2">
    <source>
        <dbReference type="SAM" id="MobiDB-lite"/>
    </source>
</evidence>